<dbReference type="RefSeq" id="WP_108114560.1">
    <property type="nucleotide sequence ID" value="NZ_QBKT01000003.1"/>
</dbReference>
<gene>
    <name evidence="2" type="ORF">C8N46_103461</name>
</gene>
<dbReference type="EMBL" id="QBKT01000003">
    <property type="protein sequence ID" value="PTX62361.1"/>
    <property type="molecule type" value="Genomic_DNA"/>
</dbReference>
<keyword evidence="1" id="KW-0812">Transmembrane</keyword>
<evidence type="ECO:0000313" key="3">
    <source>
        <dbReference type="Proteomes" id="UP000244090"/>
    </source>
</evidence>
<keyword evidence="1" id="KW-1133">Transmembrane helix</keyword>
<name>A0A2T6C217_9FLAO</name>
<evidence type="ECO:0000256" key="1">
    <source>
        <dbReference type="SAM" id="Phobius"/>
    </source>
</evidence>
<dbReference type="Proteomes" id="UP000244090">
    <property type="component" value="Unassembled WGS sequence"/>
</dbReference>
<reference evidence="2 3" key="1">
    <citation type="submission" date="2018-04" db="EMBL/GenBank/DDBJ databases">
        <title>Genomic Encyclopedia of Archaeal and Bacterial Type Strains, Phase II (KMG-II): from individual species to whole genera.</title>
        <authorList>
            <person name="Goeker M."/>
        </authorList>
    </citation>
    <scope>NUCLEOTIDE SEQUENCE [LARGE SCALE GENOMIC DNA]</scope>
    <source>
        <strain evidence="2 3">DSM 25731</strain>
    </source>
</reference>
<dbReference type="OrthoDB" id="1454673at2"/>
<feature type="transmembrane region" description="Helical" evidence="1">
    <location>
        <begin position="48"/>
        <end position="69"/>
    </location>
</feature>
<feature type="transmembrane region" description="Helical" evidence="1">
    <location>
        <begin position="125"/>
        <end position="149"/>
    </location>
</feature>
<organism evidence="2 3">
    <name type="scientific">Kordia periserrulae</name>
    <dbReference type="NCBI Taxonomy" id="701523"/>
    <lineage>
        <taxon>Bacteria</taxon>
        <taxon>Pseudomonadati</taxon>
        <taxon>Bacteroidota</taxon>
        <taxon>Flavobacteriia</taxon>
        <taxon>Flavobacteriales</taxon>
        <taxon>Flavobacteriaceae</taxon>
        <taxon>Kordia</taxon>
    </lineage>
</organism>
<keyword evidence="3" id="KW-1185">Reference proteome</keyword>
<keyword evidence="1" id="KW-0472">Membrane</keyword>
<accession>A0A2T6C217</accession>
<protein>
    <submittedName>
        <fullName evidence="2">Uncharacterized protein</fullName>
    </submittedName>
</protein>
<evidence type="ECO:0000313" key="2">
    <source>
        <dbReference type="EMBL" id="PTX62361.1"/>
    </source>
</evidence>
<comment type="caution">
    <text evidence="2">The sequence shown here is derived from an EMBL/GenBank/DDBJ whole genome shotgun (WGS) entry which is preliminary data.</text>
</comment>
<dbReference type="AlphaFoldDB" id="A0A2T6C217"/>
<sequence>MKKELLLLVGILLAAFLLTATLFGFENLLPNATFNINIYDTYFVFPSRYALIGFMILLITAAYFVRILFARFQIQFANIAFLVFNIMLLICFVLTLDLLAEFEEVVREKMAKTTSQKMSSSSNKVVANLIESVYFMIALAVFVKLLVIFKMRNAQNRNR</sequence>
<proteinExistence type="predicted"/>
<feature type="transmembrane region" description="Helical" evidence="1">
    <location>
        <begin position="76"/>
        <end position="100"/>
    </location>
</feature>